<dbReference type="Pfam" id="PF11104">
    <property type="entry name" value="PilM_2"/>
    <property type="match status" value="1"/>
</dbReference>
<dbReference type="InterPro" id="IPR043129">
    <property type="entry name" value="ATPase_NBD"/>
</dbReference>
<dbReference type="PIRSF" id="PIRSF019169">
    <property type="entry name" value="PilM"/>
    <property type="match status" value="1"/>
</dbReference>
<evidence type="ECO:0000313" key="2">
    <source>
        <dbReference type="Proteomes" id="UP000286482"/>
    </source>
</evidence>
<dbReference type="AlphaFoldDB" id="A0A420EKX8"/>
<proteinExistence type="predicted"/>
<dbReference type="InterPro" id="IPR005883">
    <property type="entry name" value="PilM"/>
</dbReference>
<dbReference type="SUPFAM" id="SSF53067">
    <property type="entry name" value="Actin-like ATPase domain"/>
    <property type="match status" value="2"/>
</dbReference>
<dbReference type="NCBIfam" id="TIGR01175">
    <property type="entry name" value="pilM"/>
    <property type="match status" value="1"/>
</dbReference>
<accession>A0A420EKX8</accession>
<dbReference type="InterPro" id="IPR050696">
    <property type="entry name" value="FtsA/MreB"/>
</dbReference>
<organism evidence="1 2">
    <name type="scientific">Alginatibacterium sediminis</name>
    <dbReference type="NCBI Taxonomy" id="2164068"/>
    <lineage>
        <taxon>Bacteria</taxon>
        <taxon>Pseudomonadati</taxon>
        <taxon>Pseudomonadota</taxon>
        <taxon>Gammaproteobacteria</taxon>
        <taxon>Alteromonadales</taxon>
        <taxon>Alteromonadaceae</taxon>
        <taxon>Alginatibacterium</taxon>
    </lineage>
</organism>
<evidence type="ECO:0000313" key="1">
    <source>
        <dbReference type="EMBL" id="RKF21348.1"/>
    </source>
</evidence>
<reference evidence="1 2" key="1">
    <citation type="submission" date="2018-09" db="EMBL/GenBank/DDBJ databases">
        <authorList>
            <person name="Wang Z."/>
        </authorList>
    </citation>
    <scope>NUCLEOTIDE SEQUENCE [LARGE SCALE GENOMIC DNA]</scope>
    <source>
        <strain evidence="1 2">ALS 81</strain>
    </source>
</reference>
<protein>
    <submittedName>
        <fullName evidence="1">Type IV pilus assembly protein PilM</fullName>
    </submittedName>
</protein>
<sequence length="359" mass="39330">MFGFGKRSSKNYLGLDMGSSSLKALLVRTYSSGLVVEDFAEVLTPKGSLVDHQLIAPDELSIALKQLHKRLNSNVRDVSSAVAGSQVITKLLQLDANLNTQELEQQVEMEAENSIPFPIDEVSIDFEILGPMSSDDTRNTILLSATRTESISLRTEIMLNADFDAKIMDVESHALGRAWSYIVKQGEFGHEVLDDDVIGLIDIGANALTFAALEAGEVIYSRSQNFGGTQYNQQIANYYGMSLDEAEEAKKSNSLPDTYEIDVLSQFVTGLLQQIRRQLQLFTSSTGNREVKYIALSGGSALGNDVFAQLEDELEYDVVVAQPFVNASFTKGVNSEHLKRHGGKYMVALGLALRGSNDV</sequence>
<comment type="caution">
    <text evidence="1">The sequence shown here is derived from an EMBL/GenBank/DDBJ whole genome shotgun (WGS) entry which is preliminary data.</text>
</comment>
<dbReference type="PANTHER" id="PTHR32432:SF3">
    <property type="entry name" value="ETHANOLAMINE UTILIZATION PROTEIN EUTJ"/>
    <property type="match status" value="1"/>
</dbReference>
<dbReference type="EMBL" id="RAQO01000002">
    <property type="protein sequence ID" value="RKF21348.1"/>
    <property type="molecule type" value="Genomic_DNA"/>
</dbReference>
<dbReference type="CDD" id="cd24049">
    <property type="entry name" value="ASKHA_NBD_PilM"/>
    <property type="match status" value="1"/>
</dbReference>
<dbReference type="PANTHER" id="PTHR32432">
    <property type="entry name" value="CELL DIVISION PROTEIN FTSA-RELATED"/>
    <property type="match status" value="1"/>
</dbReference>
<name>A0A420EKX8_9ALTE</name>
<dbReference type="Gene3D" id="3.30.1490.300">
    <property type="match status" value="1"/>
</dbReference>
<gene>
    <name evidence="1" type="primary">pilM</name>
    <name evidence="1" type="ORF">DBZ36_01455</name>
</gene>
<dbReference type="Gene3D" id="3.30.420.40">
    <property type="match status" value="2"/>
</dbReference>
<keyword evidence="2" id="KW-1185">Reference proteome</keyword>
<dbReference type="Proteomes" id="UP000286482">
    <property type="component" value="Unassembled WGS sequence"/>
</dbReference>